<dbReference type="Proteomes" id="UP000192393">
    <property type="component" value="Unassembled WGS sequence"/>
</dbReference>
<evidence type="ECO:0000256" key="2">
    <source>
        <dbReference type="SAM" id="SignalP"/>
    </source>
</evidence>
<dbReference type="STRING" id="1434700.SAMN06296427_105130"/>
<dbReference type="EMBL" id="FWXS01000005">
    <property type="protein sequence ID" value="SMC65559.1"/>
    <property type="molecule type" value="Genomic_DNA"/>
</dbReference>
<dbReference type="Gene3D" id="3.30.70.1060">
    <property type="entry name" value="Dimeric alpha+beta barrel"/>
    <property type="match status" value="1"/>
</dbReference>
<gene>
    <name evidence="4" type="ORF">SAMN06296427_105130</name>
</gene>
<dbReference type="OrthoDB" id="8481699at2"/>
<feature type="chain" id="PRO_5012596740" evidence="2">
    <location>
        <begin position="20"/>
        <end position="152"/>
    </location>
</feature>
<dbReference type="RefSeq" id="WP_084017336.1">
    <property type="nucleotide sequence ID" value="NZ_FWXS01000005.1"/>
</dbReference>
<dbReference type="SUPFAM" id="SSF54909">
    <property type="entry name" value="Dimeric alpha+beta barrel"/>
    <property type="match status" value="1"/>
</dbReference>
<sequence length="152" mass="17162">MKPIFTFLMLMILSNQSFAQNQNPEYDKELADSLGADQYGMKAYILVILKTGPAKIEDKEKVSELFRGHMENINKLADENKLIVAGPMVKNDNSYRGIFILNVKTKEEAARLVELDPAVKEGLLAVDFYEWYGSAALPVYLETAKKITKENP</sequence>
<reference evidence="4 5" key="1">
    <citation type="submission" date="2017-04" db="EMBL/GenBank/DDBJ databases">
        <authorList>
            <person name="Afonso C.L."/>
            <person name="Miller P.J."/>
            <person name="Scott M.A."/>
            <person name="Spackman E."/>
            <person name="Goraichik I."/>
            <person name="Dimitrov K.M."/>
            <person name="Suarez D.L."/>
            <person name="Swayne D.E."/>
        </authorList>
    </citation>
    <scope>NUCLEOTIDE SEQUENCE [LARGE SCALE GENOMIC DNA]</scope>
    <source>
        <strain evidence="4 5">CGMCC 1.12708</strain>
    </source>
</reference>
<accession>A0A1W2AXX4</accession>
<proteinExistence type="inferred from homology"/>
<dbReference type="InterPro" id="IPR005545">
    <property type="entry name" value="YCII"/>
</dbReference>
<evidence type="ECO:0000313" key="5">
    <source>
        <dbReference type="Proteomes" id="UP000192393"/>
    </source>
</evidence>
<comment type="similarity">
    <text evidence="1">Belongs to the YciI family.</text>
</comment>
<evidence type="ECO:0000256" key="1">
    <source>
        <dbReference type="ARBA" id="ARBA00007689"/>
    </source>
</evidence>
<feature type="signal peptide" evidence="2">
    <location>
        <begin position="1"/>
        <end position="19"/>
    </location>
</feature>
<feature type="domain" description="YCII-related" evidence="3">
    <location>
        <begin position="46"/>
        <end position="125"/>
    </location>
</feature>
<organism evidence="4 5">
    <name type="scientific">Moheibacter sediminis</name>
    <dbReference type="NCBI Taxonomy" id="1434700"/>
    <lineage>
        <taxon>Bacteria</taxon>
        <taxon>Pseudomonadati</taxon>
        <taxon>Bacteroidota</taxon>
        <taxon>Flavobacteriia</taxon>
        <taxon>Flavobacteriales</taxon>
        <taxon>Weeksellaceae</taxon>
        <taxon>Moheibacter</taxon>
    </lineage>
</organism>
<evidence type="ECO:0000259" key="3">
    <source>
        <dbReference type="Pfam" id="PF03795"/>
    </source>
</evidence>
<protein>
    <submittedName>
        <fullName evidence="4">Uncharacterized conserved protein YciI, contains a putative active-site phosphohistidine</fullName>
    </submittedName>
</protein>
<dbReference type="InterPro" id="IPR011008">
    <property type="entry name" value="Dimeric_a/b-barrel"/>
</dbReference>
<keyword evidence="2" id="KW-0732">Signal</keyword>
<dbReference type="AlphaFoldDB" id="A0A1W2AXX4"/>
<dbReference type="Pfam" id="PF03795">
    <property type="entry name" value="YCII"/>
    <property type="match status" value="1"/>
</dbReference>
<keyword evidence="5" id="KW-1185">Reference proteome</keyword>
<evidence type="ECO:0000313" key="4">
    <source>
        <dbReference type="EMBL" id="SMC65559.1"/>
    </source>
</evidence>
<name>A0A1W2AXX4_9FLAO</name>